<evidence type="ECO:0000256" key="6">
    <source>
        <dbReference type="ARBA" id="ARBA00022927"/>
    </source>
</evidence>
<dbReference type="Proteomes" id="UP000189911">
    <property type="component" value="Chromosome F"/>
</dbReference>
<dbReference type="GO" id="GO:0015031">
    <property type="term" value="P:protein transport"/>
    <property type="evidence" value="ECO:0007669"/>
    <property type="project" value="UniProtKB-KW"/>
</dbReference>
<dbReference type="OrthoDB" id="10003551at2759"/>
<keyword evidence="11" id="KW-1185">Reference proteome</keyword>
<evidence type="ECO:0000256" key="2">
    <source>
        <dbReference type="ARBA" id="ARBA00007778"/>
    </source>
</evidence>
<evidence type="ECO:0000313" key="11">
    <source>
        <dbReference type="Proteomes" id="UP000189911"/>
    </source>
</evidence>
<keyword evidence="8" id="KW-0472">Membrane</keyword>
<dbReference type="GO" id="GO:0000422">
    <property type="term" value="P:autophagy of mitochondrion"/>
    <property type="evidence" value="ECO:0007669"/>
    <property type="project" value="TreeGrafter"/>
</dbReference>
<evidence type="ECO:0000313" key="10">
    <source>
        <dbReference type="EMBL" id="SCU99611.1"/>
    </source>
</evidence>
<evidence type="ECO:0000256" key="3">
    <source>
        <dbReference type="ARBA" id="ARBA00015875"/>
    </source>
</evidence>
<keyword evidence="8" id="KW-0813">Transport</keyword>
<accession>A0A1G4K6W2</accession>
<comment type="function">
    <text evidence="8">Ubiquitin-like protein involved in cytoplasm to vacuole transport (Cvt), autophagy vesicles formation, mitophagy, and nucleophagy.</text>
</comment>
<gene>
    <name evidence="10" type="ORF">LANO_0F02696G</name>
</gene>
<dbReference type="SUPFAM" id="SSF54236">
    <property type="entry name" value="Ubiquitin-like"/>
    <property type="match status" value="1"/>
</dbReference>
<evidence type="ECO:0000256" key="8">
    <source>
        <dbReference type="RuleBase" id="RU361201"/>
    </source>
</evidence>
<keyword evidence="4 8" id="KW-1017">Isopeptide bond</keyword>
<keyword evidence="7 8" id="KW-0072">Autophagy</keyword>
<dbReference type="GO" id="GO:0034727">
    <property type="term" value="P:piecemeal microautophagy of the nucleus"/>
    <property type="evidence" value="ECO:0007669"/>
    <property type="project" value="TreeGrafter"/>
</dbReference>
<evidence type="ECO:0000256" key="5">
    <source>
        <dbReference type="ARBA" id="ARBA00022786"/>
    </source>
</evidence>
<dbReference type="GO" id="GO:0034274">
    <property type="term" value="C:Atg12-Atg5-Atg16 complex"/>
    <property type="evidence" value="ECO:0007669"/>
    <property type="project" value="TreeGrafter"/>
</dbReference>
<dbReference type="Gene3D" id="3.10.20.90">
    <property type="entry name" value="Phosphatidylinositol 3-kinase Catalytic Subunit, Chain A, domain 1"/>
    <property type="match status" value="1"/>
</dbReference>
<keyword evidence="6 8" id="KW-0653">Protein transport</keyword>
<dbReference type="EMBL" id="LT598452">
    <property type="protein sequence ID" value="SCU99611.1"/>
    <property type="molecule type" value="Genomic_DNA"/>
</dbReference>
<feature type="region of interest" description="Disordered" evidence="9">
    <location>
        <begin position="1"/>
        <end position="31"/>
    </location>
</feature>
<evidence type="ECO:0000256" key="1">
    <source>
        <dbReference type="ARBA" id="ARBA00004623"/>
    </source>
</evidence>
<comment type="similarity">
    <text evidence="2 8">Belongs to the ATG12 family.</text>
</comment>
<evidence type="ECO:0000256" key="7">
    <source>
        <dbReference type="ARBA" id="ARBA00023006"/>
    </source>
</evidence>
<protein>
    <recommendedName>
        <fullName evidence="3 8">Ubiquitin-like protein ATG12</fullName>
    </recommendedName>
</protein>
<dbReference type="GO" id="GO:0000421">
    <property type="term" value="C:autophagosome membrane"/>
    <property type="evidence" value="ECO:0007669"/>
    <property type="project" value="TreeGrafter"/>
</dbReference>
<evidence type="ECO:0000256" key="4">
    <source>
        <dbReference type="ARBA" id="ARBA00022499"/>
    </source>
</evidence>
<dbReference type="GO" id="GO:0000045">
    <property type="term" value="P:autophagosome assembly"/>
    <property type="evidence" value="ECO:0007669"/>
    <property type="project" value="InterPro"/>
</dbReference>
<dbReference type="InterPro" id="IPR007242">
    <property type="entry name" value="Atg12"/>
</dbReference>
<dbReference type="Pfam" id="PF04110">
    <property type="entry name" value="APG12"/>
    <property type="match status" value="1"/>
</dbReference>
<dbReference type="GO" id="GO:0034045">
    <property type="term" value="C:phagophore assembly site membrane"/>
    <property type="evidence" value="ECO:0007669"/>
    <property type="project" value="UniProtKB-SubCell"/>
</dbReference>
<dbReference type="CDD" id="cd01612">
    <property type="entry name" value="Ubl_ATG12"/>
    <property type="match status" value="1"/>
</dbReference>
<sequence length="195" mass="21254">MSRLLESESDAGSTSSNVESMKSERNPYTVQDELEEYAKKLNLLALGEDRNELQLGDGSSVSLEESTGNNKTGNVVVSTAPRTTSPILTHLSPAGHEAVKQVLSKTQGMPKKLRIKFQAIGSVAQVSPQSAQISSSQPFSVLVTFLRKKLKLATVYCYVNNSFSPAPQQSIGDLWNHFRVKDELIVNYFSGVAFG</sequence>
<dbReference type="GO" id="GO:0061723">
    <property type="term" value="P:glycophagy"/>
    <property type="evidence" value="ECO:0007669"/>
    <property type="project" value="TreeGrafter"/>
</dbReference>
<comment type="subcellular location">
    <subcellularLocation>
        <location evidence="1 8">Preautophagosomal structure membrane</location>
        <topology evidence="1 8">Peripheral membrane protein</topology>
    </subcellularLocation>
</comment>
<organism evidence="10 11">
    <name type="scientific">Lachancea nothofagi CBS 11611</name>
    <dbReference type="NCBI Taxonomy" id="1266666"/>
    <lineage>
        <taxon>Eukaryota</taxon>
        <taxon>Fungi</taxon>
        <taxon>Dikarya</taxon>
        <taxon>Ascomycota</taxon>
        <taxon>Saccharomycotina</taxon>
        <taxon>Saccharomycetes</taxon>
        <taxon>Saccharomycetales</taxon>
        <taxon>Saccharomycetaceae</taxon>
        <taxon>Lachancea</taxon>
    </lineage>
</organism>
<feature type="compositionally biased region" description="Polar residues" evidence="9">
    <location>
        <begin position="10"/>
        <end position="20"/>
    </location>
</feature>
<name>A0A1G4K6W2_9SACH</name>
<proteinExistence type="inferred from homology"/>
<dbReference type="GO" id="GO:0019776">
    <property type="term" value="F:Atg8-family ligase activity"/>
    <property type="evidence" value="ECO:0007669"/>
    <property type="project" value="TreeGrafter"/>
</dbReference>
<evidence type="ECO:0000256" key="9">
    <source>
        <dbReference type="SAM" id="MobiDB-lite"/>
    </source>
</evidence>
<reference evidence="11" key="1">
    <citation type="submission" date="2016-03" db="EMBL/GenBank/DDBJ databases">
        <authorList>
            <person name="Devillers Hugo."/>
        </authorList>
    </citation>
    <scope>NUCLEOTIDE SEQUENCE [LARGE SCALE GENOMIC DNA]</scope>
</reference>
<keyword evidence="5 8" id="KW-0833">Ubl conjugation pathway</keyword>
<dbReference type="PANTHER" id="PTHR13385:SF0">
    <property type="entry name" value="UBIQUITIN-LIKE PROTEIN ATG12"/>
    <property type="match status" value="1"/>
</dbReference>
<comment type="subunit">
    <text evidence="8">Forms a conjugate with ATG5.</text>
</comment>
<dbReference type="PANTHER" id="PTHR13385">
    <property type="entry name" value="AUTOPHAGY PROTEIN 12"/>
    <property type="match status" value="1"/>
</dbReference>
<dbReference type="InterPro" id="IPR029071">
    <property type="entry name" value="Ubiquitin-like_domsf"/>
</dbReference>
<dbReference type="AlphaFoldDB" id="A0A1G4K6W2"/>
<dbReference type="GO" id="GO:0097352">
    <property type="term" value="P:autophagosome maturation"/>
    <property type="evidence" value="ECO:0007669"/>
    <property type="project" value="TreeGrafter"/>
</dbReference>